<organism evidence="1 2">
    <name type="scientific">Cnuella takakiae</name>
    <dbReference type="NCBI Taxonomy" id="1302690"/>
    <lineage>
        <taxon>Bacteria</taxon>
        <taxon>Pseudomonadati</taxon>
        <taxon>Bacteroidota</taxon>
        <taxon>Chitinophagia</taxon>
        <taxon>Chitinophagales</taxon>
        <taxon>Chitinophagaceae</taxon>
        <taxon>Cnuella</taxon>
    </lineage>
</organism>
<keyword evidence="2" id="KW-1185">Reference proteome</keyword>
<dbReference type="Proteomes" id="UP000184368">
    <property type="component" value="Unassembled WGS sequence"/>
</dbReference>
<dbReference type="AlphaFoldDB" id="A0A1M5IYK9"/>
<gene>
    <name evidence="1" type="ORF">SAMN05444008_12640</name>
</gene>
<protein>
    <submittedName>
        <fullName evidence="1">Uncharacterized protein</fullName>
    </submittedName>
</protein>
<evidence type="ECO:0000313" key="1">
    <source>
        <dbReference type="EMBL" id="SHG33417.1"/>
    </source>
</evidence>
<reference evidence="1 2" key="1">
    <citation type="submission" date="2016-11" db="EMBL/GenBank/DDBJ databases">
        <authorList>
            <person name="Jaros S."/>
            <person name="Januszkiewicz K."/>
            <person name="Wedrychowicz H."/>
        </authorList>
    </citation>
    <scope>NUCLEOTIDE SEQUENCE [LARGE SCALE GENOMIC DNA]</scope>
    <source>
        <strain evidence="1 2">DSM 26897</strain>
    </source>
</reference>
<sequence>MALTQDSRFVIRKPCGGAHNPTKVILLQRFQTGWKNHFLNATKEVNNALGKRKVSDKTRSYENPKKLVPMYRNYANLKVAAGISHLSQRLKQLNSQRSFTDVTLSKQLFLVSLVALGQHSGKYITM</sequence>
<dbReference type="EMBL" id="FQUO01000026">
    <property type="protein sequence ID" value="SHG33417.1"/>
    <property type="molecule type" value="Genomic_DNA"/>
</dbReference>
<proteinExistence type="predicted"/>
<accession>A0A1M5IYK9</accession>
<name>A0A1M5IYK9_9BACT</name>
<evidence type="ECO:0000313" key="2">
    <source>
        <dbReference type="Proteomes" id="UP000184368"/>
    </source>
</evidence>